<dbReference type="PRINTS" id="PR00019">
    <property type="entry name" value="LEURICHRPT"/>
</dbReference>
<organism evidence="4 5">
    <name type="scientific">Ramazzottius varieornatus</name>
    <name type="common">Water bear</name>
    <name type="synonym">Tardigrade</name>
    <dbReference type="NCBI Taxonomy" id="947166"/>
    <lineage>
        <taxon>Eukaryota</taxon>
        <taxon>Metazoa</taxon>
        <taxon>Ecdysozoa</taxon>
        <taxon>Tardigrada</taxon>
        <taxon>Eutardigrada</taxon>
        <taxon>Parachela</taxon>
        <taxon>Hypsibioidea</taxon>
        <taxon>Ramazzottiidae</taxon>
        <taxon>Ramazzottius</taxon>
    </lineage>
</organism>
<keyword evidence="3" id="KW-0677">Repeat</keyword>
<dbReference type="Pfam" id="PF13855">
    <property type="entry name" value="LRR_8"/>
    <property type="match status" value="3"/>
</dbReference>
<evidence type="ECO:0000313" key="5">
    <source>
        <dbReference type="Proteomes" id="UP000186922"/>
    </source>
</evidence>
<reference evidence="4 5" key="1">
    <citation type="journal article" date="2016" name="Nat. Commun.">
        <title>Extremotolerant tardigrade genome and improved radiotolerance of human cultured cells by tardigrade-unique protein.</title>
        <authorList>
            <person name="Hashimoto T."/>
            <person name="Horikawa D.D."/>
            <person name="Saito Y."/>
            <person name="Kuwahara H."/>
            <person name="Kozuka-Hata H."/>
            <person name="Shin-I T."/>
            <person name="Minakuchi Y."/>
            <person name="Ohishi K."/>
            <person name="Motoyama A."/>
            <person name="Aizu T."/>
            <person name="Enomoto A."/>
            <person name="Kondo K."/>
            <person name="Tanaka S."/>
            <person name="Hara Y."/>
            <person name="Koshikawa S."/>
            <person name="Sagara H."/>
            <person name="Miura T."/>
            <person name="Yokobori S."/>
            <person name="Miyagawa K."/>
            <person name="Suzuki Y."/>
            <person name="Kubo T."/>
            <person name="Oyama M."/>
            <person name="Kohara Y."/>
            <person name="Fujiyama A."/>
            <person name="Arakawa K."/>
            <person name="Katayama T."/>
            <person name="Toyoda A."/>
            <person name="Kunieda T."/>
        </authorList>
    </citation>
    <scope>NUCLEOTIDE SEQUENCE [LARGE SCALE GENOMIC DNA]</scope>
    <source>
        <strain evidence="4 5">YOKOZUNA-1</strain>
    </source>
</reference>
<keyword evidence="5" id="KW-1185">Reference proteome</keyword>
<dbReference type="SMART" id="SM00369">
    <property type="entry name" value="LRR_TYP"/>
    <property type="match status" value="11"/>
</dbReference>
<evidence type="ECO:0000313" key="4">
    <source>
        <dbReference type="EMBL" id="GAV08725.1"/>
    </source>
</evidence>
<dbReference type="InterPro" id="IPR003591">
    <property type="entry name" value="Leu-rich_rpt_typical-subtyp"/>
</dbReference>
<sequence length="634" mass="70215">MTSKVFPTLRYRYDPRINYPILLCVFTSLSLWAIVNASCPRVCTCDVDMLGRKRVRCEGNGSLVPTSLDLALLDSDIQVLILLGSSLLFPDNVTLPSQILRNKPSLRQLHIGYSQLQWIGDLTLQPVGSSLQLLNLTHNQLQLLHENNFAGLSQVTHLYLDYNDIENMHSAVFSYLSSLTVLSMSNNRLRVARCQSKSQCGTLTPRLGTPMRNLLYLDISTNPLGYAVPDLFFQDFPALRVLNMSRCGLLNMPWRALRNAMLNLEEIDLSGNSFFELQSATVSLLTNLRRVNFSANPLQYIASGAFDGLLLDSLDLSNNTHPNILGGRVFDRTQIGTLRLANMGLTSLGSDIFSPIMTSLTSLDVSGNPGLILQPQMFAVLLNLKSLTMRNMQLLTIPFNLFDNSSTLEYLDLSSNDLLDIDQRFFVPLTKLTRLNLANNQIRQVPLSLSQLRNLQELDLSNNRLSSLPDSLVQLYSSPASSLTSLHLNTNPWNCDCGLASLIRWVSQSSTDTTGRSGYSVVCVGKDDFRCPACYQPPSWKGRPIDIISTGSCVNTSSSSAVQADNPEVTSLNDTVRHQLAIYSLPSGVRVENSESFAGQKVNNEAHQPVWNNVIINNAVILNSVLKNTSFSTL</sequence>
<dbReference type="STRING" id="947166.A0A1D1W5I1"/>
<dbReference type="SUPFAM" id="SSF52058">
    <property type="entry name" value="L domain-like"/>
    <property type="match status" value="2"/>
</dbReference>
<gene>
    <name evidence="4" type="primary">RvY_18379-1</name>
    <name evidence="4" type="synonym">RvY_18379.1</name>
    <name evidence="4" type="ORF">RvY_18379</name>
</gene>
<dbReference type="OrthoDB" id="9229163at2759"/>
<dbReference type="PROSITE" id="PS51450">
    <property type="entry name" value="LRR"/>
    <property type="match status" value="3"/>
</dbReference>
<evidence type="ECO:0000256" key="3">
    <source>
        <dbReference type="ARBA" id="ARBA00022737"/>
    </source>
</evidence>
<protein>
    <recommendedName>
        <fullName evidence="6">LRRCT domain-containing protein</fullName>
    </recommendedName>
</protein>
<dbReference type="InterPro" id="IPR050328">
    <property type="entry name" value="Dev_Immune_Receptor"/>
</dbReference>
<dbReference type="Proteomes" id="UP000186922">
    <property type="component" value="Unassembled WGS sequence"/>
</dbReference>
<dbReference type="PANTHER" id="PTHR24373">
    <property type="entry name" value="SLIT RELATED LEUCINE-RICH REPEAT NEURONAL PROTEIN"/>
    <property type="match status" value="1"/>
</dbReference>
<dbReference type="PANTHER" id="PTHR24373:SF392">
    <property type="entry name" value="NEPHROCAN"/>
    <property type="match status" value="1"/>
</dbReference>
<evidence type="ECO:0008006" key="6">
    <source>
        <dbReference type="Google" id="ProtNLM"/>
    </source>
</evidence>
<dbReference type="Gene3D" id="3.80.10.10">
    <property type="entry name" value="Ribonuclease Inhibitor"/>
    <property type="match status" value="3"/>
</dbReference>
<dbReference type="InterPro" id="IPR001611">
    <property type="entry name" value="Leu-rich_rpt"/>
</dbReference>
<name>A0A1D1W5I1_RAMVA</name>
<accession>A0A1D1W5I1</accession>
<keyword evidence="2" id="KW-0732">Signal</keyword>
<evidence type="ECO:0000256" key="1">
    <source>
        <dbReference type="ARBA" id="ARBA00022614"/>
    </source>
</evidence>
<proteinExistence type="predicted"/>
<dbReference type="EMBL" id="BDGG01000018">
    <property type="protein sequence ID" value="GAV08725.1"/>
    <property type="molecule type" value="Genomic_DNA"/>
</dbReference>
<dbReference type="AlphaFoldDB" id="A0A1D1W5I1"/>
<evidence type="ECO:0000256" key="2">
    <source>
        <dbReference type="ARBA" id="ARBA00022729"/>
    </source>
</evidence>
<keyword evidence="1" id="KW-0433">Leucine-rich repeat</keyword>
<dbReference type="FunFam" id="3.80.10.10:FF:001360">
    <property type="entry name" value="Uncharacterized protein"/>
    <property type="match status" value="1"/>
</dbReference>
<comment type="caution">
    <text evidence="4">The sequence shown here is derived from an EMBL/GenBank/DDBJ whole genome shotgun (WGS) entry which is preliminary data.</text>
</comment>
<dbReference type="InterPro" id="IPR032675">
    <property type="entry name" value="LRR_dom_sf"/>
</dbReference>